<evidence type="ECO:0000313" key="2">
    <source>
        <dbReference type="EMBL" id="VEL20056.1"/>
    </source>
</evidence>
<feature type="region of interest" description="Disordered" evidence="1">
    <location>
        <begin position="1"/>
        <end position="67"/>
    </location>
</feature>
<accession>A0A3S5BD60</accession>
<feature type="compositionally biased region" description="Basic and acidic residues" evidence="1">
    <location>
        <begin position="22"/>
        <end position="38"/>
    </location>
</feature>
<evidence type="ECO:0000313" key="3">
    <source>
        <dbReference type="Proteomes" id="UP000784294"/>
    </source>
</evidence>
<gene>
    <name evidence="2" type="ORF">PXEA_LOCUS13496</name>
</gene>
<keyword evidence="3" id="KW-1185">Reference proteome</keyword>
<feature type="compositionally biased region" description="Low complexity" evidence="1">
    <location>
        <begin position="39"/>
        <end position="52"/>
    </location>
</feature>
<feature type="compositionally biased region" description="Polar residues" evidence="1">
    <location>
        <begin position="53"/>
        <end position="62"/>
    </location>
</feature>
<organism evidence="2 3">
    <name type="scientific">Protopolystoma xenopodis</name>
    <dbReference type="NCBI Taxonomy" id="117903"/>
    <lineage>
        <taxon>Eukaryota</taxon>
        <taxon>Metazoa</taxon>
        <taxon>Spiralia</taxon>
        <taxon>Lophotrochozoa</taxon>
        <taxon>Platyhelminthes</taxon>
        <taxon>Monogenea</taxon>
        <taxon>Polyopisthocotylea</taxon>
        <taxon>Polystomatidea</taxon>
        <taxon>Polystomatidae</taxon>
        <taxon>Protopolystoma</taxon>
    </lineage>
</organism>
<dbReference type="Proteomes" id="UP000784294">
    <property type="component" value="Unassembled WGS sequence"/>
</dbReference>
<reference evidence="2" key="1">
    <citation type="submission" date="2018-11" db="EMBL/GenBank/DDBJ databases">
        <authorList>
            <consortium name="Pathogen Informatics"/>
        </authorList>
    </citation>
    <scope>NUCLEOTIDE SEQUENCE</scope>
</reference>
<name>A0A3S5BD60_9PLAT</name>
<evidence type="ECO:0000256" key="1">
    <source>
        <dbReference type="SAM" id="MobiDB-lite"/>
    </source>
</evidence>
<comment type="caution">
    <text evidence="2">The sequence shown here is derived from an EMBL/GenBank/DDBJ whole genome shotgun (WGS) entry which is preliminary data.</text>
</comment>
<dbReference type="AlphaFoldDB" id="A0A3S5BD60"/>
<dbReference type="EMBL" id="CAAALY010044518">
    <property type="protein sequence ID" value="VEL20056.1"/>
    <property type="molecule type" value="Genomic_DNA"/>
</dbReference>
<protein>
    <submittedName>
        <fullName evidence="2">Uncharacterized protein</fullName>
    </submittedName>
</protein>
<sequence>MANLGLDDNEAIAPEQSADSFARAHDSPTFKHSDDIKSSSDAADATISSDSAQNIETSTTDDVPQMPDFRMILGDTDHRSGHWLPVSVSGTTTEISQSGDMHNVTWMRLTDQAYTCKPSEADLKAAELLKQSFGSWPYQKLYEDCFGAVTRFLRIGPWCTALRPR</sequence>
<proteinExistence type="predicted"/>